<dbReference type="AlphaFoldDB" id="W7HL16"/>
<gene>
    <name evidence="2" type="ORF">DRE_07471</name>
</gene>
<organism evidence="2 3">
    <name type="scientific">Drechslerella stenobrocha 248</name>
    <dbReference type="NCBI Taxonomy" id="1043628"/>
    <lineage>
        <taxon>Eukaryota</taxon>
        <taxon>Fungi</taxon>
        <taxon>Dikarya</taxon>
        <taxon>Ascomycota</taxon>
        <taxon>Pezizomycotina</taxon>
        <taxon>Orbiliomycetes</taxon>
        <taxon>Orbiliales</taxon>
        <taxon>Orbiliaceae</taxon>
        <taxon>Drechslerella</taxon>
    </lineage>
</organism>
<dbReference type="HOGENOM" id="CLU_1081730_0_0_1"/>
<feature type="chain" id="PRO_5004893544" evidence="1">
    <location>
        <begin position="24"/>
        <end position="250"/>
    </location>
</feature>
<reference evidence="2 3" key="1">
    <citation type="submission" date="2013-05" db="EMBL/GenBank/DDBJ databases">
        <title>Drechslerella stenobrocha genome reveals carnivorous origination and mechanical trapping mechanism of predatory fungi.</title>
        <authorList>
            <person name="Liu X."/>
            <person name="Zhang W."/>
            <person name="Liu K."/>
        </authorList>
    </citation>
    <scope>NUCLEOTIDE SEQUENCE [LARGE SCALE GENOMIC DNA]</scope>
    <source>
        <strain evidence="2 3">248</strain>
    </source>
</reference>
<name>W7HL16_9PEZI</name>
<keyword evidence="3" id="KW-1185">Reference proteome</keyword>
<evidence type="ECO:0000256" key="1">
    <source>
        <dbReference type="SAM" id="SignalP"/>
    </source>
</evidence>
<protein>
    <submittedName>
        <fullName evidence="2">Uncharacterized protein</fullName>
    </submittedName>
</protein>
<dbReference type="EMBL" id="KI966456">
    <property type="protein sequence ID" value="EWC43719.1"/>
    <property type="molecule type" value="Genomic_DNA"/>
</dbReference>
<feature type="signal peptide" evidence="1">
    <location>
        <begin position="1"/>
        <end position="23"/>
    </location>
</feature>
<proteinExistence type="predicted"/>
<accession>W7HL16</accession>
<evidence type="ECO:0000313" key="2">
    <source>
        <dbReference type="EMBL" id="EWC43719.1"/>
    </source>
</evidence>
<keyword evidence="1" id="KW-0732">Signal</keyword>
<sequence>MFGLRSFASSFVLISSLLASASAHLPYLDPTNAHNSFATAFEFPDNEYSRALCTTTSCPPPHFQGNRTVQSHRSRWSKQSWSKVYVGAGEKLHFEFGVPHLPALEYPSFRPTVYLVGQCLPSCEVFGYPEPQPLESAPFDMPYHLKALRFYLPDPVWEPTKFYESHLDATFLNYLDYTVDMECEGDVYIVVEWHEKRVVEYYVAVGETDEFPANGNGAGIASLAAAKKWAQGHNPNVGKFCRKRGIWERE</sequence>
<evidence type="ECO:0000313" key="3">
    <source>
        <dbReference type="Proteomes" id="UP000024837"/>
    </source>
</evidence>
<dbReference type="OrthoDB" id="5352295at2759"/>
<dbReference type="Proteomes" id="UP000024837">
    <property type="component" value="Unassembled WGS sequence"/>
</dbReference>